<dbReference type="GO" id="GO:0006511">
    <property type="term" value="P:ubiquitin-dependent protein catabolic process"/>
    <property type="evidence" value="ECO:0007669"/>
    <property type="project" value="TreeGrafter"/>
</dbReference>
<dbReference type="InterPro" id="IPR013083">
    <property type="entry name" value="Znf_RING/FYVE/PHD"/>
</dbReference>
<name>A0A915E821_9BILA</name>
<dbReference type="GO" id="GO:0016020">
    <property type="term" value="C:membrane"/>
    <property type="evidence" value="ECO:0007669"/>
    <property type="project" value="UniProtKB-SubCell"/>
</dbReference>
<dbReference type="Pfam" id="PF13639">
    <property type="entry name" value="zf-RING_2"/>
    <property type="match status" value="1"/>
</dbReference>
<dbReference type="PANTHER" id="PTHR15067:SF5">
    <property type="entry name" value="E3 UBIQUITIN-PROTEIN LIGASE AMFR"/>
    <property type="match status" value="1"/>
</dbReference>
<accession>A0A915E821</accession>
<evidence type="ECO:0000256" key="1">
    <source>
        <dbReference type="ARBA" id="ARBA00004141"/>
    </source>
</evidence>
<dbReference type="GO" id="GO:0005829">
    <property type="term" value="C:cytosol"/>
    <property type="evidence" value="ECO:0007669"/>
    <property type="project" value="TreeGrafter"/>
</dbReference>
<keyword evidence="3" id="KW-0479">Metal-binding</keyword>
<evidence type="ECO:0000256" key="9">
    <source>
        <dbReference type="SAM" id="MobiDB-lite"/>
    </source>
</evidence>
<dbReference type="GO" id="GO:0030968">
    <property type="term" value="P:endoplasmic reticulum unfolded protein response"/>
    <property type="evidence" value="ECO:0007669"/>
    <property type="project" value="TreeGrafter"/>
</dbReference>
<keyword evidence="2 10" id="KW-0812">Transmembrane</keyword>
<evidence type="ECO:0000256" key="3">
    <source>
        <dbReference type="ARBA" id="ARBA00022723"/>
    </source>
</evidence>
<keyword evidence="6 10" id="KW-1133">Transmembrane helix</keyword>
<dbReference type="AlphaFoldDB" id="A0A915E821"/>
<evidence type="ECO:0000313" key="14">
    <source>
        <dbReference type="WBParaSite" id="jg3044"/>
    </source>
</evidence>
<keyword evidence="4 8" id="KW-0863">Zinc-finger</keyword>
<evidence type="ECO:0000256" key="10">
    <source>
        <dbReference type="SAM" id="Phobius"/>
    </source>
</evidence>
<evidence type="ECO:0000256" key="5">
    <source>
        <dbReference type="ARBA" id="ARBA00022833"/>
    </source>
</evidence>
<dbReference type="PROSITE" id="PS51140">
    <property type="entry name" value="CUE"/>
    <property type="match status" value="1"/>
</dbReference>
<dbReference type="PANTHER" id="PTHR15067">
    <property type="entry name" value="E3 UBIQUITIN-PROTEIN LIGASE RNF8"/>
    <property type="match status" value="1"/>
</dbReference>
<dbReference type="InterPro" id="IPR003892">
    <property type="entry name" value="CUE"/>
</dbReference>
<keyword evidence="5" id="KW-0862">Zinc</keyword>
<dbReference type="GO" id="GO:0043130">
    <property type="term" value="F:ubiquitin binding"/>
    <property type="evidence" value="ECO:0007669"/>
    <property type="project" value="InterPro"/>
</dbReference>
<reference evidence="14" key="1">
    <citation type="submission" date="2022-11" db="UniProtKB">
        <authorList>
            <consortium name="WormBaseParasite"/>
        </authorList>
    </citation>
    <scope>IDENTIFICATION</scope>
</reference>
<comment type="subcellular location">
    <subcellularLocation>
        <location evidence="1">Membrane</location>
        <topology evidence="1">Multi-pass membrane protein</topology>
    </subcellularLocation>
</comment>
<dbReference type="SMART" id="SM00546">
    <property type="entry name" value="CUE"/>
    <property type="match status" value="1"/>
</dbReference>
<feature type="transmembrane region" description="Helical" evidence="10">
    <location>
        <begin position="177"/>
        <end position="198"/>
    </location>
</feature>
<feature type="transmembrane region" description="Helical" evidence="10">
    <location>
        <begin position="264"/>
        <end position="284"/>
    </location>
</feature>
<evidence type="ECO:0000259" key="11">
    <source>
        <dbReference type="PROSITE" id="PS50089"/>
    </source>
</evidence>
<proteinExistence type="predicted"/>
<dbReference type="PROSITE" id="PS50089">
    <property type="entry name" value="ZF_RING_2"/>
    <property type="match status" value="1"/>
</dbReference>
<dbReference type="GO" id="GO:0000151">
    <property type="term" value="C:ubiquitin ligase complex"/>
    <property type="evidence" value="ECO:0007669"/>
    <property type="project" value="TreeGrafter"/>
</dbReference>
<dbReference type="InterPro" id="IPR001841">
    <property type="entry name" value="Znf_RING"/>
</dbReference>
<evidence type="ECO:0000256" key="8">
    <source>
        <dbReference type="PROSITE-ProRule" id="PRU00175"/>
    </source>
</evidence>
<evidence type="ECO:0000313" key="13">
    <source>
        <dbReference type="Proteomes" id="UP000887574"/>
    </source>
</evidence>
<dbReference type="WBParaSite" id="jg3044">
    <property type="protein sequence ID" value="jg3044"/>
    <property type="gene ID" value="jg3044"/>
</dbReference>
<dbReference type="GO" id="GO:0070936">
    <property type="term" value="P:protein K48-linked ubiquitination"/>
    <property type="evidence" value="ECO:0007669"/>
    <property type="project" value="TreeGrafter"/>
</dbReference>
<dbReference type="Proteomes" id="UP000887574">
    <property type="component" value="Unplaced"/>
</dbReference>
<dbReference type="SUPFAM" id="SSF57850">
    <property type="entry name" value="RING/U-box"/>
    <property type="match status" value="1"/>
</dbReference>
<dbReference type="Gene3D" id="1.10.8.10">
    <property type="entry name" value="DNA helicase RuvA subunit, C-terminal domain"/>
    <property type="match status" value="1"/>
</dbReference>
<feature type="region of interest" description="Disordered" evidence="9">
    <location>
        <begin position="478"/>
        <end position="543"/>
    </location>
</feature>
<dbReference type="GO" id="GO:0061630">
    <property type="term" value="F:ubiquitin protein ligase activity"/>
    <property type="evidence" value="ECO:0007669"/>
    <property type="project" value="TreeGrafter"/>
</dbReference>
<evidence type="ECO:0000259" key="12">
    <source>
        <dbReference type="PROSITE" id="PS51140"/>
    </source>
</evidence>
<feature type="compositionally biased region" description="Polar residues" evidence="9">
    <location>
        <begin position="509"/>
        <end position="518"/>
    </location>
</feature>
<evidence type="ECO:0000256" key="7">
    <source>
        <dbReference type="ARBA" id="ARBA00023136"/>
    </source>
</evidence>
<feature type="domain" description="RING-type" evidence="11">
    <location>
        <begin position="328"/>
        <end position="366"/>
    </location>
</feature>
<dbReference type="GO" id="GO:0008270">
    <property type="term" value="F:zinc ion binding"/>
    <property type="evidence" value="ECO:0007669"/>
    <property type="project" value="UniProtKB-KW"/>
</dbReference>
<feature type="transmembrane region" description="Helical" evidence="10">
    <location>
        <begin position="137"/>
        <end position="156"/>
    </location>
</feature>
<feature type="transmembrane region" description="Helical" evidence="10">
    <location>
        <begin position="22"/>
        <end position="41"/>
    </location>
</feature>
<dbReference type="SMART" id="SM00184">
    <property type="entry name" value="RING"/>
    <property type="match status" value="1"/>
</dbReference>
<evidence type="ECO:0000256" key="2">
    <source>
        <dbReference type="ARBA" id="ARBA00022692"/>
    </source>
</evidence>
<dbReference type="Pfam" id="PF02845">
    <property type="entry name" value="CUE"/>
    <property type="match status" value="1"/>
</dbReference>
<dbReference type="GO" id="GO:0005783">
    <property type="term" value="C:endoplasmic reticulum"/>
    <property type="evidence" value="ECO:0007669"/>
    <property type="project" value="TreeGrafter"/>
</dbReference>
<keyword evidence="13" id="KW-1185">Reference proteome</keyword>
<protein>
    <submittedName>
        <fullName evidence="14">Uncharacterized protein</fullName>
    </submittedName>
</protein>
<sequence length="581" mass="65888">MPQEGANIRTITLSSKLSFPSVNNYLTFSAFLFLSGFYYYYRVIQSIQSNIVPVTSVFSNSTAPISSMKSVSGILEKFMSTLLRHRLLFYILLNTCCALVTFTGKTLVGNLFQALTSLEERCSKRLFVVSCKQSSHILIWMPWLAVHAVCVLLLELSSSRMSNPLNIVSNKFMHRRLFIANFFTCVSSLVMSIFVLSIREHINLNYTLFMLSDCCLLLVQSVHLLFKLVTLADSNSQRQSSQTSSYYVDLIYDLVHDSIEFANYLHMIFFSQLAVTYCCVFLVVQARHYYTRISTKIQKHWQHQEIVRHISNCYGKANDEDLIKNGSCTICWQIMKSARKLPCGHVFHELCLRRWLEQDSSCAICRQPLALNLNHVLRNGEIIGEEMDNALQYVVEVFSPHNNRLARWWTRLLFESMNDDQVNAMVNHVAEMFPQVPRQVVLDTVRDTGSVTGAVDALLEGAGRTQNNDAGQVNNAAAANNEESGQNRRNTFSDEAESSDEVSVVSESLPSTNASDTESNVEEGERSNPNSENKTRQVPVEDNTLFGLQMKTMVEINKIKYLESSRADDIRHLFSESSSST</sequence>
<keyword evidence="7 10" id="KW-0472">Membrane</keyword>
<evidence type="ECO:0000256" key="4">
    <source>
        <dbReference type="ARBA" id="ARBA00022771"/>
    </source>
</evidence>
<evidence type="ECO:0000256" key="6">
    <source>
        <dbReference type="ARBA" id="ARBA00022989"/>
    </source>
</evidence>
<dbReference type="Gene3D" id="3.30.40.10">
    <property type="entry name" value="Zinc/RING finger domain, C3HC4 (zinc finger)"/>
    <property type="match status" value="1"/>
</dbReference>
<feature type="transmembrane region" description="Helical" evidence="10">
    <location>
        <begin position="87"/>
        <end position="108"/>
    </location>
</feature>
<organism evidence="13 14">
    <name type="scientific">Ditylenchus dipsaci</name>
    <dbReference type="NCBI Taxonomy" id="166011"/>
    <lineage>
        <taxon>Eukaryota</taxon>
        <taxon>Metazoa</taxon>
        <taxon>Ecdysozoa</taxon>
        <taxon>Nematoda</taxon>
        <taxon>Chromadorea</taxon>
        <taxon>Rhabditida</taxon>
        <taxon>Tylenchina</taxon>
        <taxon>Tylenchomorpha</taxon>
        <taxon>Sphaerularioidea</taxon>
        <taxon>Anguinidae</taxon>
        <taxon>Anguininae</taxon>
        <taxon>Ditylenchus</taxon>
    </lineage>
</organism>
<feature type="domain" description="CUE" evidence="12">
    <location>
        <begin position="421"/>
        <end position="463"/>
    </location>
</feature>